<evidence type="ECO:0000313" key="4">
    <source>
        <dbReference type="Proteomes" id="UP000718564"/>
    </source>
</evidence>
<keyword evidence="4" id="KW-1185">Reference proteome</keyword>
<proteinExistence type="predicted"/>
<name>A0ABX1P4R9_9CYAN</name>
<evidence type="ECO:0000259" key="2">
    <source>
        <dbReference type="SMART" id="SM00909"/>
    </source>
</evidence>
<dbReference type="Pfam" id="PF10646">
    <property type="entry name" value="Germane"/>
    <property type="match status" value="1"/>
</dbReference>
<reference evidence="3 4" key="1">
    <citation type="submission" date="2018-06" db="EMBL/GenBank/DDBJ databases">
        <title>Comparative genomics of Brasilonema spp. strains.</title>
        <authorList>
            <person name="Alvarenga D.O."/>
            <person name="Fiore M.F."/>
            <person name="Varani A.M."/>
        </authorList>
    </citation>
    <scope>NUCLEOTIDE SEQUENCE [LARGE SCALE GENOMIC DNA]</scope>
    <source>
        <strain evidence="3 4">SPC951</strain>
    </source>
</reference>
<organism evidence="3 4">
    <name type="scientific">Brasilonema bromeliae SPC951</name>
    <dbReference type="NCBI Taxonomy" id="385972"/>
    <lineage>
        <taxon>Bacteria</taxon>
        <taxon>Bacillati</taxon>
        <taxon>Cyanobacteriota</taxon>
        <taxon>Cyanophyceae</taxon>
        <taxon>Nostocales</taxon>
        <taxon>Scytonemataceae</taxon>
        <taxon>Brasilonema</taxon>
        <taxon>Bromeliae group (in: Brasilonema)</taxon>
    </lineage>
</organism>
<dbReference type="RefSeq" id="WP_169154637.1">
    <property type="nucleotide sequence ID" value="NZ_CAWPJE010000426.1"/>
</dbReference>
<comment type="caution">
    <text evidence="3">The sequence shown here is derived from an EMBL/GenBank/DDBJ whole genome shotgun (WGS) entry which is preliminary data.</text>
</comment>
<dbReference type="Proteomes" id="UP000718564">
    <property type="component" value="Unassembled WGS sequence"/>
</dbReference>
<evidence type="ECO:0000313" key="3">
    <source>
        <dbReference type="EMBL" id="NMG19365.1"/>
    </source>
</evidence>
<keyword evidence="1" id="KW-0472">Membrane</keyword>
<gene>
    <name evidence="3" type="ORF">DP116_07795</name>
</gene>
<sequence>MKEQQGSNRFSPGIIAAITAAVIAVGGGIAFFASKPADNNNNSARIAPPNNPPVQIPVPAVSQPPVSTNQVGTEQKAEVFWLQNTGSGFKLVPQTVQVKALGKSPNEVLEGAFQQLLAGPTESSETTTIPQGTKLLGVKAASDGVHVNLSEEFESGGGSSSMMGRVGQVVYTATAVDKNAKVYIEVNGKPLETLGGEGLELEQPLTRESFDKNYSL</sequence>
<dbReference type="EMBL" id="QMEB01000041">
    <property type="protein sequence ID" value="NMG19365.1"/>
    <property type="molecule type" value="Genomic_DNA"/>
</dbReference>
<accession>A0ABX1P4R9</accession>
<keyword evidence="1" id="KW-0812">Transmembrane</keyword>
<feature type="transmembrane region" description="Helical" evidence="1">
    <location>
        <begin position="12"/>
        <end position="33"/>
    </location>
</feature>
<feature type="domain" description="GerMN" evidence="2">
    <location>
        <begin position="109"/>
        <end position="195"/>
    </location>
</feature>
<dbReference type="InterPro" id="IPR019606">
    <property type="entry name" value="GerMN"/>
</dbReference>
<keyword evidence="1" id="KW-1133">Transmembrane helix</keyword>
<protein>
    <submittedName>
        <fullName evidence="3">Spore germination protein</fullName>
    </submittedName>
</protein>
<evidence type="ECO:0000256" key="1">
    <source>
        <dbReference type="SAM" id="Phobius"/>
    </source>
</evidence>
<dbReference type="SMART" id="SM00909">
    <property type="entry name" value="Germane"/>
    <property type="match status" value="1"/>
</dbReference>